<comment type="caution">
    <text evidence="2">The sequence shown here is derived from an EMBL/GenBank/DDBJ whole genome shotgun (WGS) entry which is preliminary data.</text>
</comment>
<evidence type="ECO:0000259" key="1">
    <source>
        <dbReference type="SMART" id="SM01008"/>
    </source>
</evidence>
<dbReference type="SMART" id="SM01008">
    <property type="entry name" value="Ald_Xan_dh_C"/>
    <property type="match status" value="1"/>
</dbReference>
<dbReference type="SUPFAM" id="SSF56003">
    <property type="entry name" value="Molybdenum cofactor-binding domain"/>
    <property type="match status" value="1"/>
</dbReference>
<reference evidence="2" key="1">
    <citation type="journal article" date="2023" name="J. Hazard. Mater.">
        <title>Anaerobic biodegradation of pyrene and benzo[a]pyrene by a new sulfate-reducing Desulforamulus aquiferis strain DSA.</title>
        <authorList>
            <person name="Zhang Z."/>
            <person name="Sun J."/>
            <person name="Gong X."/>
            <person name="Wang C."/>
            <person name="Wang H."/>
        </authorList>
    </citation>
    <scope>NUCLEOTIDE SEQUENCE</scope>
    <source>
        <strain evidence="2">DSA</strain>
    </source>
</reference>
<dbReference type="SUPFAM" id="SSF54665">
    <property type="entry name" value="CO dehydrogenase molybdoprotein N-domain-like"/>
    <property type="match status" value="1"/>
</dbReference>
<keyword evidence="3" id="KW-1185">Reference proteome</keyword>
<gene>
    <name evidence="2" type="ORF">P6N53_00585</name>
</gene>
<proteinExistence type="predicted"/>
<dbReference type="InterPro" id="IPR036856">
    <property type="entry name" value="Ald_Oxase/Xan_DH_a/b_sf"/>
</dbReference>
<dbReference type="Gene3D" id="3.90.1170.50">
    <property type="entry name" value="Aldehyde oxidase/xanthine dehydrogenase, a/b hammerhead"/>
    <property type="match status" value="1"/>
</dbReference>
<organism evidence="2 3">
    <name type="scientific">Desulforamulus aquiferis</name>
    <dbReference type="NCBI Taxonomy" id="1397668"/>
    <lineage>
        <taxon>Bacteria</taxon>
        <taxon>Bacillati</taxon>
        <taxon>Bacillota</taxon>
        <taxon>Clostridia</taxon>
        <taxon>Eubacteriales</taxon>
        <taxon>Peptococcaceae</taxon>
        <taxon>Desulforamulus</taxon>
    </lineage>
</organism>
<dbReference type="InterPro" id="IPR037165">
    <property type="entry name" value="AldOxase/xan_DH_Mopterin-bd_sf"/>
</dbReference>
<dbReference type="Pfam" id="PF20256">
    <property type="entry name" value="MoCoBD_2"/>
    <property type="match status" value="2"/>
</dbReference>
<dbReference type="InterPro" id="IPR016208">
    <property type="entry name" value="Ald_Oxase/xanthine_DH-like"/>
</dbReference>
<accession>A0AAW7Z8Q8</accession>
<dbReference type="Pfam" id="PF02738">
    <property type="entry name" value="MoCoBD_1"/>
    <property type="match status" value="1"/>
</dbReference>
<dbReference type="EMBL" id="JARPTC010000001">
    <property type="protein sequence ID" value="MDO7785728.1"/>
    <property type="molecule type" value="Genomic_DNA"/>
</dbReference>
<dbReference type="Gene3D" id="3.30.365.10">
    <property type="entry name" value="Aldehyde oxidase/xanthine dehydrogenase, molybdopterin binding domain"/>
    <property type="match status" value="4"/>
</dbReference>
<dbReference type="Pfam" id="PF01315">
    <property type="entry name" value="Ald_Xan_dh_C"/>
    <property type="match status" value="1"/>
</dbReference>
<dbReference type="AlphaFoldDB" id="A0AAW7Z8Q8"/>
<feature type="domain" description="Aldehyde oxidase/xanthine dehydrogenase a/b hammerhead" evidence="1">
    <location>
        <begin position="19"/>
        <end position="123"/>
    </location>
</feature>
<dbReference type="RefSeq" id="WP_304540317.1">
    <property type="nucleotide sequence ID" value="NZ_JARPTC010000001.1"/>
</dbReference>
<reference evidence="2" key="2">
    <citation type="submission" date="2023-03" db="EMBL/GenBank/DDBJ databases">
        <authorList>
            <person name="Zhang Z."/>
        </authorList>
    </citation>
    <scope>NUCLEOTIDE SEQUENCE</scope>
    <source>
        <strain evidence="2">DSA</strain>
    </source>
</reference>
<dbReference type="InterPro" id="IPR000674">
    <property type="entry name" value="Ald_Oxase/Xan_DH_a/b"/>
</dbReference>
<evidence type="ECO:0000313" key="2">
    <source>
        <dbReference type="EMBL" id="MDO7785728.1"/>
    </source>
</evidence>
<dbReference type="GO" id="GO:0016491">
    <property type="term" value="F:oxidoreductase activity"/>
    <property type="evidence" value="ECO:0007669"/>
    <property type="project" value="InterPro"/>
</dbReference>
<dbReference type="Proteomes" id="UP001172911">
    <property type="component" value="Unassembled WGS sequence"/>
</dbReference>
<name>A0AAW7Z8Q8_9FIRM</name>
<dbReference type="PANTHER" id="PTHR11908:SF157">
    <property type="entry name" value="XANTHINE DEHYDROGENASE SUBUNIT D-RELATED"/>
    <property type="match status" value="1"/>
</dbReference>
<evidence type="ECO:0000313" key="3">
    <source>
        <dbReference type="Proteomes" id="UP001172911"/>
    </source>
</evidence>
<sequence length="704" mass="75889">MPGVVGNSLPRIDAISKVTGQALYAGDHYFPDMLHLKLVRSTQAHAFIADINMDAIKGQRDIYCFTAKDVPLNIFGQIIKDQPVFAEDKVRFYGEPIALIAAKSPALASRYAELIKINYQPIKVIGDAEEAILKGETPIHGQGNLLHKIAFQKGDADKAFADSFIALQDTFNVPMVDHLYMEPEAGVAFLDKAGTLNIIAGTQNPFYDQQEIARCLNIPEDKVRVRTANVGGGFGGKDGNTVQLFLALATWKTGKPARMIFSREESLRTSYKRHAARVNIRMGFDRDGLITAYQGKLYYDTGAYAALGPAVLGLGVEHAAGPYVVPNVSIDGYLCYTNKPPASAMRGFGAPQTAFATETILNRAAQKLNLDPVEIRIKNALYRGAEGSLGQPMEHSVGIREALRLLENSPLWQEKYVNKEPNIGYGMAAGYLSCGMGKGIEDKAKVEIRKLPGERYELKIGTVEIGQGSNTAFVQLAAESLGVPPRNIEVVMGDTGLTHDSGSTAASRTTYISGNALLAAIEDLKSQESLGEMSRGIGEAVFPEVKEPNLGIGLPHCMYTFIAQAVKVRVNPRTGEVKLLDVFAVTEAGKIINPMALEGQIQGGVAMGVGYALFEQVGFSEGIPANTSLATYLIPTCLDSPQIETATVNEYEETGPMGLKGAAEVGTVAIAPAITAAISQVVAVPINELPVCREKIARFYRTRQ</sequence>
<dbReference type="InterPro" id="IPR046867">
    <property type="entry name" value="AldOxase/xan_DH_MoCoBD2"/>
</dbReference>
<dbReference type="PANTHER" id="PTHR11908">
    <property type="entry name" value="XANTHINE DEHYDROGENASE"/>
    <property type="match status" value="1"/>
</dbReference>
<dbReference type="InterPro" id="IPR008274">
    <property type="entry name" value="AldOxase/xan_DH_MoCoBD1"/>
</dbReference>
<protein>
    <submittedName>
        <fullName evidence="2">Xanthine dehydrogenase family protein molybdopterin-binding subunit</fullName>
    </submittedName>
</protein>
<dbReference type="GO" id="GO:0005506">
    <property type="term" value="F:iron ion binding"/>
    <property type="evidence" value="ECO:0007669"/>
    <property type="project" value="InterPro"/>
</dbReference>